<evidence type="ECO:0000313" key="3">
    <source>
        <dbReference type="Proteomes" id="UP000702209"/>
    </source>
</evidence>
<dbReference type="SUPFAM" id="SSF54427">
    <property type="entry name" value="NTF2-like"/>
    <property type="match status" value="1"/>
</dbReference>
<sequence>MRTRDEIEAFLDEYQQALSSFDAERSAALWGTPGTIVSDGFVGSLSSRADMAQGLRQSYPFYRALGLAAVDHTLLGQVELTERITRLRVRWHFFDQAGELLTDSDYEYLLRRDNDGVLRVYVAVSIDEMRKLTELAAAKGIELPGS</sequence>
<name>A0ABS0CWN8_9NOCA</name>
<protein>
    <recommendedName>
        <fullName evidence="1">SnoaL-like domain-containing protein</fullName>
    </recommendedName>
</protein>
<comment type="caution">
    <text evidence="2">The sequence shown here is derived from an EMBL/GenBank/DDBJ whole genome shotgun (WGS) entry which is preliminary data.</text>
</comment>
<evidence type="ECO:0000313" key="2">
    <source>
        <dbReference type="EMBL" id="MBF6300776.1"/>
    </source>
</evidence>
<organism evidence="2 3">
    <name type="scientific">Nocardia amamiensis</name>
    <dbReference type="NCBI Taxonomy" id="404578"/>
    <lineage>
        <taxon>Bacteria</taxon>
        <taxon>Bacillati</taxon>
        <taxon>Actinomycetota</taxon>
        <taxon>Actinomycetes</taxon>
        <taxon>Mycobacteriales</taxon>
        <taxon>Nocardiaceae</taxon>
        <taxon>Nocardia</taxon>
    </lineage>
</organism>
<keyword evidence="3" id="KW-1185">Reference proteome</keyword>
<accession>A0ABS0CWN8</accession>
<dbReference type="Pfam" id="PF13577">
    <property type="entry name" value="SnoaL_4"/>
    <property type="match status" value="1"/>
</dbReference>
<proteinExistence type="predicted"/>
<dbReference type="EMBL" id="JADLQX010000020">
    <property type="protein sequence ID" value="MBF6300776.1"/>
    <property type="molecule type" value="Genomic_DNA"/>
</dbReference>
<feature type="domain" description="SnoaL-like" evidence="1">
    <location>
        <begin position="3"/>
        <end position="115"/>
    </location>
</feature>
<dbReference type="InterPro" id="IPR032710">
    <property type="entry name" value="NTF2-like_dom_sf"/>
</dbReference>
<evidence type="ECO:0000259" key="1">
    <source>
        <dbReference type="Pfam" id="PF13577"/>
    </source>
</evidence>
<dbReference type="InterPro" id="IPR037401">
    <property type="entry name" value="SnoaL-like"/>
</dbReference>
<dbReference type="Proteomes" id="UP000702209">
    <property type="component" value="Unassembled WGS sequence"/>
</dbReference>
<gene>
    <name evidence="2" type="ORF">IU459_24990</name>
</gene>
<reference evidence="2 3" key="1">
    <citation type="submission" date="2020-10" db="EMBL/GenBank/DDBJ databases">
        <title>Identification of Nocardia species via Next-generation sequencing and recognition of intraspecies genetic diversity.</title>
        <authorList>
            <person name="Li P."/>
            <person name="Li P."/>
            <person name="Lu B."/>
        </authorList>
    </citation>
    <scope>NUCLEOTIDE SEQUENCE [LARGE SCALE GENOMIC DNA]</scope>
    <source>
        <strain evidence="2 3">BJ06-0157</strain>
    </source>
</reference>
<dbReference type="Gene3D" id="3.10.450.50">
    <property type="match status" value="1"/>
</dbReference>
<dbReference type="RefSeq" id="WP_195131998.1">
    <property type="nucleotide sequence ID" value="NZ_JADLQX010000020.1"/>
</dbReference>